<evidence type="ECO:0000313" key="4">
    <source>
        <dbReference type="Proteomes" id="UP000054558"/>
    </source>
</evidence>
<accession>A0A1Y1HNB2</accession>
<feature type="region of interest" description="Disordered" evidence="1">
    <location>
        <begin position="959"/>
        <end position="1045"/>
    </location>
</feature>
<feature type="compositionally biased region" description="Polar residues" evidence="1">
    <location>
        <begin position="979"/>
        <end position="991"/>
    </location>
</feature>
<dbReference type="PANTHER" id="PTHR47285:SF1">
    <property type="entry name" value="PROTEIN TIC 62, CHLOROPLASTIC"/>
    <property type="match status" value="1"/>
</dbReference>
<feature type="compositionally biased region" description="Basic and acidic residues" evidence="1">
    <location>
        <begin position="656"/>
        <end position="703"/>
    </location>
</feature>
<feature type="compositionally biased region" description="Basic and acidic residues" evidence="1">
    <location>
        <begin position="491"/>
        <end position="517"/>
    </location>
</feature>
<reference evidence="3 4" key="1">
    <citation type="journal article" date="2014" name="Nat. Commun.">
        <title>Klebsormidium flaccidum genome reveals primary factors for plant terrestrial adaptation.</title>
        <authorList>
            <person name="Hori K."/>
            <person name="Maruyama F."/>
            <person name="Fujisawa T."/>
            <person name="Togashi T."/>
            <person name="Yamamoto N."/>
            <person name="Seo M."/>
            <person name="Sato S."/>
            <person name="Yamada T."/>
            <person name="Mori H."/>
            <person name="Tajima N."/>
            <person name="Moriyama T."/>
            <person name="Ikeuchi M."/>
            <person name="Watanabe M."/>
            <person name="Wada H."/>
            <person name="Kobayashi K."/>
            <person name="Saito M."/>
            <person name="Masuda T."/>
            <person name="Sasaki-Sekimoto Y."/>
            <person name="Mashiguchi K."/>
            <person name="Awai K."/>
            <person name="Shimojima M."/>
            <person name="Masuda S."/>
            <person name="Iwai M."/>
            <person name="Nobusawa T."/>
            <person name="Narise T."/>
            <person name="Kondo S."/>
            <person name="Saito H."/>
            <person name="Sato R."/>
            <person name="Murakawa M."/>
            <person name="Ihara Y."/>
            <person name="Oshima-Yamada Y."/>
            <person name="Ohtaka K."/>
            <person name="Satoh M."/>
            <person name="Sonobe K."/>
            <person name="Ishii M."/>
            <person name="Ohtani R."/>
            <person name="Kanamori-Sato M."/>
            <person name="Honoki R."/>
            <person name="Miyazaki D."/>
            <person name="Mochizuki H."/>
            <person name="Umetsu J."/>
            <person name="Higashi K."/>
            <person name="Shibata D."/>
            <person name="Kamiya Y."/>
            <person name="Sato N."/>
            <person name="Nakamura Y."/>
            <person name="Tabata S."/>
            <person name="Ida S."/>
            <person name="Kurokawa K."/>
            <person name="Ohta H."/>
        </authorList>
    </citation>
    <scope>NUCLEOTIDE SEQUENCE [LARGE SCALE GENOMIC DNA]</scope>
    <source>
        <strain evidence="3 4">NIES-2285</strain>
    </source>
</reference>
<evidence type="ECO:0000259" key="2">
    <source>
        <dbReference type="Pfam" id="PF13460"/>
    </source>
</evidence>
<evidence type="ECO:0000313" key="3">
    <source>
        <dbReference type="EMBL" id="GAQ79513.1"/>
    </source>
</evidence>
<dbReference type="GO" id="GO:0009535">
    <property type="term" value="C:chloroplast thylakoid membrane"/>
    <property type="evidence" value="ECO:0000318"/>
    <property type="project" value="GO_Central"/>
</dbReference>
<organism evidence="3 4">
    <name type="scientific">Klebsormidium nitens</name>
    <name type="common">Green alga</name>
    <name type="synonym">Ulothrix nitens</name>
    <dbReference type="NCBI Taxonomy" id="105231"/>
    <lineage>
        <taxon>Eukaryota</taxon>
        <taxon>Viridiplantae</taxon>
        <taxon>Streptophyta</taxon>
        <taxon>Klebsormidiophyceae</taxon>
        <taxon>Klebsormidiales</taxon>
        <taxon>Klebsormidiaceae</taxon>
        <taxon>Klebsormidium</taxon>
    </lineage>
</organism>
<feature type="region of interest" description="Disordered" evidence="1">
    <location>
        <begin position="358"/>
        <end position="411"/>
    </location>
</feature>
<dbReference type="InterPro" id="IPR044719">
    <property type="entry name" value="TIC62"/>
</dbReference>
<dbReference type="PANTHER" id="PTHR47285">
    <property type="entry name" value="PROTEIN TIC 62, CHLOROPLASTIC"/>
    <property type="match status" value="1"/>
</dbReference>
<feature type="compositionally biased region" description="Basic and acidic residues" evidence="1">
    <location>
        <begin position="525"/>
        <end position="649"/>
    </location>
</feature>
<dbReference type="Pfam" id="PF13460">
    <property type="entry name" value="NAD_binding_10"/>
    <property type="match status" value="1"/>
</dbReference>
<feature type="region of interest" description="Disordered" evidence="1">
    <location>
        <begin position="427"/>
        <end position="447"/>
    </location>
</feature>
<dbReference type="InterPro" id="IPR016040">
    <property type="entry name" value="NAD(P)-bd_dom"/>
</dbReference>
<feature type="domain" description="NAD(P)-binding" evidence="2">
    <location>
        <begin position="116"/>
        <end position="322"/>
    </location>
</feature>
<dbReference type="Gene3D" id="3.40.50.720">
    <property type="entry name" value="NAD(P)-binding Rossmann-like Domain"/>
    <property type="match status" value="1"/>
</dbReference>
<keyword evidence="4" id="KW-1185">Reference proteome</keyword>
<dbReference type="CDD" id="cd05243">
    <property type="entry name" value="SDR_a5"/>
    <property type="match status" value="1"/>
</dbReference>
<dbReference type="InterPro" id="IPR036291">
    <property type="entry name" value="NAD(P)-bd_dom_sf"/>
</dbReference>
<feature type="compositionally biased region" description="Pro residues" evidence="1">
    <location>
        <begin position="1009"/>
        <end position="1020"/>
    </location>
</feature>
<feature type="compositionally biased region" description="Acidic residues" evidence="1">
    <location>
        <begin position="966"/>
        <end position="976"/>
    </location>
</feature>
<name>A0A1Y1HNB2_KLENI</name>
<evidence type="ECO:0000256" key="1">
    <source>
        <dbReference type="SAM" id="MobiDB-lite"/>
    </source>
</evidence>
<feature type="compositionally biased region" description="Basic and acidic residues" evidence="1">
    <location>
        <begin position="712"/>
        <end position="721"/>
    </location>
</feature>
<feature type="region of interest" description="Disordered" evidence="1">
    <location>
        <begin position="491"/>
        <end position="810"/>
    </location>
</feature>
<dbReference type="OrthoDB" id="419598at2759"/>
<dbReference type="AlphaFoldDB" id="A0A1Y1HNB2"/>
<dbReference type="STRING" id="105231.A0A1Y1HNB2"/>
<proteinExistence type="predicted"/>
<gene>
    <name evidence="3" type="ORF">KFL_000320120</name>
</gene>
<sequence>MMSATSVSSGSLLASSFQGSACALSSSSFLGAQVCPVQLTGQCRPQHARVKAKGTGFFKLPGTVKRKVADTAESAKPALKSGSIFQKAAAKVPQGFQLPGTARQQRSDPNTVFVAGATGKVGIRTVRELSALGFKVRAGVRNVQKAQEALAFATQYALVSPQQARLIDVVEYDLDNPETIPRAIGNASKVVAAIGAGESAAGDVKGPYRVDGEGAKALIRAAVEANVAQFVMVSSIGAGKVGFPAALLNLFWGVLVWKRQAEIELENSGMAFTIVRPGGMERPTDDYKKTHNVRLAAANTEFGGQVSQLQVAEVIGAILSNPSVSENKIVEVVAETDAPLVSLEEQLAALPVTGLTQAERVEKQRQEEEEEARREQERRDAEARAAEEAAERERQRREAEEERERQRIAAERRAEVAAELQALRAEEAEAKREAAAAEREAAQAQAQAEQLLAQLQEAAQAAKEARAVEKAALQAARRGETFGARERAEVLAEVREESRPAPVSIDRETKRTADAAKAKAAAAKKKQEAAEDAREKAEQKLKDEAEKEKAAQAKEKADAAAAKQRDAEEKKAADAKKAAEAKRKEQEAAEAAEAKKKEAQAKAERDAEAKKAEEEKKKEAQAKAERDAEEAKKAAAKEAERKKQEEEARVLAQQRAEADQKKKEEGKKKEEEKKKADVEAKKKEIEAKAKAEAERRKEEERQRVISGAVAEDQSRQEESKPKFALGGFKWPWQQAPEEEEEEQQAAPEAKKSTDLPPSPTPLSPYTMYDDLKPPTSPTPIPAGGKSGLEAAQAAAKAAAEKTTSEAPKAVEAVKKEAPKAVEAVKKEAPKAVEEAKKEAPKVVEAVKKEAPKVVEDVKKEAPKVVEEVKKEAPKVVADIKKEAPKAVEKAVDAAPAPAKEAASKVTATAKDVQKSEPVKAAQEKVEEVVEDVKGFKWPWEGAPIAEPVEKAAETVKAFKWPWEGGEGGEDGEDDGAEASQGNGAFPRSSSLDLPYANRPLSPYTQYPDLKPPTSPMPSPPSEVKNRAKNDSVPAELLVKKTYIRE</sequence>
<dbReference type="SUPFAM" id="SSF51735">
    <property type="entry name" value="NAD(P)-binding Rossmann-fold domains"/>
    <property type="match status" value="1"/>
</dbReference>
<dbReference type="OMA" id="AFRWPWE"/>
<feature type="compositionally biased region" description="Basic and acidic residues" evidence="1">
    <location>
        <begin position="359"/>
        <end position="411"/>
    </location>
</feature>
<feature type="compositionally biased region" description="Basic and acidic residues" evidence="1">
    <location>
        <begin position="427"/>
        <end position="441"/>
    </location>
</feature>
<protein>
    <submittedName>
        <fullName evidence="3">NAD(P)-binding Rossmann-fold superfamily protein</fullName>
    </submittedName>
</protein>
<dbReference type="Proteomes" id="UP000054558">
    <property type="component" value="Unassembled WGS sequence"/>
</dbReference>
<dbReference type="EMBL" id="DF236981">
    <property type="protein sequence ID" value="GAQ79513.1"/>
    <property type="molecule type" value="Genomic_DNA"/>
</dbReference>